<feature type="domain" description="HTH tetR-type" evidence="4">
    <location>
        <begin position="11"/>
        <end position="71"/>
    </location>
</feature>
<dbReference type="PANTHER" id="PTHR43479">
    <property type="entry name" value="ACREF/ENVCD OPERON REPRESSOR-RELATED"/>
    <property type="match status" value="1"/>
</dbReference>
<gene>
    <name evidence="5" type="ORF">MUN89_16645</name>
</gene>
<accession>A0ABY4EHI9</accession>
<dbReference type="Pfam" id="PF00440">
    <property type="entry name" value="TetR_N"/>
    <property type="match status" value="1"/>
</dbReference>
<evidence type="ECO:0000313" key="6">
    <source>
        <dbReference type="Proteomes" id="UP000831787"/>
    </source>
</evidence>
<keyword evidence="1" id="KW-0678">Repressor</keyword>
<dbReference type="RefSeq" id="WP_244708887.1">
    <property type="nucleotide sequence ID" value="NZ_CP095073.1"/>
</dbReference>
<reference evidence="5 6" key="1">
    <citation type="submission" date="2022-04" db="EMBL/GenBank/DDBJ databases">
        <title>Halobacillus sp. isolated from saltern.</title>
        <authorList>
            <person name="Won M."/>
            <person name="Lee C.-M."/>
            <person name="Woen H.-Y."/>
            <person name="Kwon S.-W."/>
        </authorList>
    </citation>
    <scope>NUCLEOTIDE SEQUENCE [LARGE SCALE GENOMIC DNA]</scope>
    <source>
        <strain evidence="5 6">SSBR10-3</strain>
    </source>
</reference>
<dbReference type="Proteomes" id="UP000831787">
    <property type="component" value="Chromosome"/>
</dbReference>
<dbReference type="InterPro" id="IPR050624">
    <property type="entry name" value="HTH-type_Tx_Regulator"/>
</dbReference>
<sequence>MPNNTFFNLPKEKQQTLIKAAKKEFSRVSLYEASISNIIKDANIPRGSFYQYFNDKEDIFFYLLDENSNETREKFKEKLKETNGNIFDTFMAMFRLALENLNKEGNRKFFRNAFLYMNHKIENALTHNENNEEFNRYFKEISSLIDRDLLNIQDESEIYHIWQILTAIMIRNIIQQFVKNLNQEQTINNFTTELELVKRGLYKEPTL</sequence>
<dbReference type="PANTHER" id="PTHR43479:SF11">
    <property type="entry name" value="ACREF_ENVCD OPERON REPRESSOR-RELATED"/>
    <property type="match status" value="1"/>
</dbReference>
<feature type="DNA-binding region" description="H-T-H motif" evidence="3">
    <location>
        <begin position="34"/>
        <end position="53"/>
    </location>
</feature>
<proteinExistence type="predicted"/>
<dbReference type="EMBL" id="CP095073">
    <property type="protein sequence ID" value="UOQ43528.1"/>
    <property type="molecule type" value="Genomic_DNA"/>
</dbReference>
<evidence type="ECO:0000256" key="3">
    <source>
        <dbReference type="PROSITE-ProRule" id="PRU00335"/>
    </source>
</evidence>
<evidence type="ECO:0000313" key="5">
    <source>
        <dbReference type="EMBL" id="UOQ43528.1"/>
    </source>
</evidence>
<evidence type="ECO:0000256" key="1">
    <source>
        <dbReference type="ARBA" id="ARBA00022491"/>
    </source>
</evidence>
<name>A0ABY4EHI9_9BACI</name>
<keyword evidence="2 3" id="KW-0238">DNA-binding</keyword>
<protein>
    <submittedName>
        <fullName evidence="5">TetR family transcriptional regulator</fullName>
    </submittedName>
</protein>
<dbReference type="Pfam" id="PF17924">
    <property type="entry name" value="TetR_C_19"/>
    <property type="match status" value="1"/>
</dbReference>
<dbReference type="InterPro" id="IPR009057">
    <property type="entry name" value="Homeodomain-like_sf"/>
</dbReference>
<dbReference type="PROSITE" id="PS50977">
    <property type="entry name" value="HTH_TETR_2"/>
    <property type="match status" value="1"/>
</dbReference>
<keyword evidence="6" id="KW-1185">Reference proteome</keyword>
<dbReference type="Gene3D" id="1.10.357.10">
    <property type="entry name" value="Tetracycline Repressor, domain 2"/>
    <property type="match status" value="1"/>
</dbReference>
<dbReference type="SUPFAM" id="SSF46689">
    <property type="entry name" value="Homeodomain-like"/>
    <property type="match status" value="1"/>
</dbReference>
<evidence type="ECO:0000259" key="4">
    <source>
        <dbReference type="PROSITE" id="PS50977"/>
    </source>
</evidence>
<dbReference type="InterPro" id="IPR001647">
    <property type="entry name" value="HTH_TetR"/>
</dbReference>
<organism evidence="5 6">
    <name type="scientific">Halobacillus salinarum</name>
    <dbReference type="NCBI Taxonomy" id="2932257"/>
    <lineage>
        <taxon>Bacteria</taxon>
        <taxon>Bacillati</taxon>
        <taxon>Bacillota</taxon>
        <taxon>Bacilli</taxon>
        <taxon>Bacillales</taxon>
        <taxon>Bacillaceae</taxon>
        <taxon>Halobacillus</taxon>
    </lineage>
</organism>
<evidence type="ECO:0000256" key="2">
    <source>
        <dbReference type="ARBA" id="ARBA00023125"/>
    </source>
</evidence>